<dbReference type="InterPro" id="IPR029044">
    <property type="entry name" value="Nucleotide-diphossugar_trans"/>
</dbReference>
<name>A0A7Z3CAM2_PSEFL</name>
<feature type="domain" description="Glycosyltransferase 2-like" evidence="5">
    <location>
        <begin position="30"/>
        <end position="152"/>
    </location>
</feature>
<dbReference type="SUPFAM" id="SSF53448">
    <property type="entry name" value="Nucleotide-diphospho-sugar transferases"/>
    <property type="match status" value="1"/>
</dbReference>
<dbReference type="CDD" id="cd04196">
    <property type="entry name" value="GT_2_like_d"/>
    <property type="match status" value="1"/>
</dbReference>
<protein>
    <submittedName>
        <fullName evidence="6">Glycosyl transferase family 2</fullName>
    </submittedName>
</protein>
<proteinExistence type="inferred from homology"/>
<keyword evidence="3" id="KW-0328">Glycosyltransferase</keyword>
<dbReference type="InterPro" id="IPR050834">
    <property type="entry name" value="Glycosyltransf_2"/>
</dbReference>
<dbReference type="InterPro" id="IPR001173">
    <property type="entry name" value="Glyco_trans_2-like"/>
</dbReference>
<organism evidence="6 7">
    <name type="scientific">Pseudomonas fluorescens</name>
    <dbReference type="NCBI Taxonomy" id="294"/>
    <lineage>
        <taxon>Bacteria</taxon>
        <taxon>Pseudomonadati</taxon>
        <taxon>Pseudomonadota</taxon>
        <taxon>Gammaproteobacteria</taxon>
        <taxon>Pseudomonadales</taxon>
        <taxon>Pseudomonadaceae</taxon>
        <taxon>Pseudomonas</taxon>
    </lineage>
</organism>
<sequence>MSSPISADAANSSPDFGAVEVPSKDESVAILMCSYNGDRFLAEQLASIEHQDHTRWHLFVSDDGSTDSTLDVLKAFQARHGKEKVSLLSGPQTGFADNFMSVTCLETVSADFYAWSDQDDIWSRDKLSSALAWLRQVPVEVPALYASRTTVVNESGADVGSTPAFSRAFGFPNALVQNVAAGNTMVFNRATHELLKAGPSQGIVAHDWWAYLLVTGAGGRFYFDQVPRLFYRQHQSNSIGANAGFMAALMRIHKLFQGRLRGWIDQNICALDAVEFLLTEKNREVLRRFKAARSQSMPGRLIKMWRSGVYRQTLLGNLGLIVATIFKGI</sequence>
<dbReference type="GO" id="GO:0016757">
    <property type="term" value="F:glycosyltransferase activity"/>
    <property type="evidence" value="ECO:0007669"/>
    <property type="project" value="UniProtKB-KW"/>
</dbReference>
<evidence type="ECO:0000256" key="1">
    <source>
        <dbReference type="ARBA" id="ARBA00006739"/>
    </source>
</evidence>
<dbReference type="Pfam" id="PF00535">
    <property type="entry name" value="Glycos_transf_2"/>
    <property type="match status" value="1"/>
</dbReference>
<dbReference type="EMBL" id="CP027561">
    <property type="protein sequence ID" value="QJP98618.1"/>
    <property type="molecule type" value="Genomic_DNA"/>
</dbReference>
<evidence type="ECO:0000256" key="2">
    <source>
        <dbReference type="ARBA" id="ARBA00022519"/>
    </source>
</evidence>
<evidence type="ECO:0000256" key="3">
    <source>
        <dbReference type="ARBA" id="ARBA00022676"/>
    </source>
</evidence>
<keyword evidence="2" id="KW-0472">Membrane</keyword>
<dbReference type="PANTHER" id="PTHR43685:SF5">
    <property type="entry name" value="GLYCOSYLTRANSFERASE EPSE-RELATED"/>
    <property type="match status" value="1"/>
</dbReference>
<evidence type="ECO:0000259" key="5">
    <source>
        <dbReference type="Pfam" id="PF00535"/>
    </source>
</evidence>
<keyword evidence="2" id="KW-0997">Cell inner membrane</keyword>
<dbReference type="Gene3D" id="3.90.550.10">
    <property type="entry name" value="Spore Coat Polysaccharide Biosynthesis Protein SpsA, Chain A"/>
    <property type="match status" value="1"/>
</dbReference>
<comment type="similarity">
    <text evidence="1">Belongs to the glycosyltransferase 2 family.</text>
</comment>
<evidence type="ECO:0000313" key="7">
    <source>
        <dbReference type="Proteomes" id="UP000501669"/>
    </source>
</evidence>
<reference evidence="6 7" key="1">
    <citation type="submission" date="2018-03" db="EMBL/GenBank/DDBJ databases">
        <title>Complete genome sequence of Pseudomonas fluorescens sp. G7.</title>
        <authorList>
            <person name="Gao C.-H."/>
            <person name="Li Z."/>
            <person name="Cai P."/>
        </authorList>
    </citation>
    <scope>NUCLEOTIDE SEQUENCE [LARGE SCALE GENOMIC DNA]</scope>
    <source>
        <strain evidence="6 7">G7</strain>
    </source>
</reference>
<dbReference type="AlphaFoldDB" id="A0A7Z3CAM2"/>
<evidence type="ECO:0000256" key="4">
    <source>
        <dbReference type="ARBA" id="ARBA00022679"/>
    </source>
</evidence>
<dbReference type="Proteomes" id="UP000501669">
    <property type="component" value="Chromosome"/>
</dbReference>
<gene>
    <name evidence="6" type="ORF">C6Y56_20465</name>
</gene>
<dbReference type="RefSeq" id="WP_169431369.1">
    <property type="nucleotide sequence ID" value="NZ_CP027561.1"/>
</dbReference>
<keyword evidence="4 6" id="KW-0808">Transferase</keyword>
<evidence type="ECO:0000313" key="6">
    <source>
        <dbReference type="EMBL" id="QJP98618.1"/>
    </source>
</evidence>
<keyword evidence="2" id="KW-1003">Cell membrane</keyword>
<accession>A0A7Z3CAM2</accession>
<dbReference type="PANTHER" id="PTHR43685">
    <property type="entry name" value="GLYCOSYLTRANSFERASE"/>
    <property type="match status" value="1"/>
</dbReference>